<proteinExistence type="predicted"/>
<gene>
    <name evidence="1" type="ORF">ABMA27_007458</name>
</gene>
<sequence>MSSIVSRRIDNDPLTNNFFTSLRRKLLSTINDTMKLWRKLSGDRFRWQLFKSILFFTVGLKLFDDVARDFAKESTKRCVKHVVKHDM</sequence>
<comment type="caution">
    <text evidence="1">The sequence shown here is derived from an EMBL/GenBank/DDBJ whole genome shotgun (WGS) entry which is preliminary data.</text>
</comment>
<accession>A0ABR3HFX3</accession>
<protein>
    <submittedName>
        <fullName evidence="1">Uncharacterized protein</fullName>
    </submittedName>
</protein>
<name>A0ABR3HFX3_LOXSC</name>
<organism evidence="1 2">
    <name type="scientific">Loxostege sticticalis</name>
    <name type="common">Beet webworm moth</name>
    <dbReference type="NCBI Taxonomy" id="481309"/>
    <lineage>
        <taxon>Eukaryota</taxon>
        <taxon>Metazoa</taxon>
        <taxon>Ecdysozoa</taxon>
        <taxon>Arthropoda</taxon>
        <taxon>Hexapoda</taxon>
        <taxon>Insecta</taxon>
        <taxon>Pterygota</taxon>
        <taxon>Neoptera</taxon>
        <taxon>Endopterygota</taxon>
        <taxon>Lepidoptera</taxon>
        <taxon>Glossata</taxon>
        <taxon>Ditrysia</taxon>
        <taxon>Pyraloidea</taxon>
        <taxon>Crambidae</taxon>
        <taxon>Pyraustinae</taxon>
        <taxon>Loxostege</taxon>
    </lineage>
</organism>
<dbReference type="EMBL" id="JBEUOH010000020">
    <property type="protein sequence ID" value="KAL0869171.1"/>
    <property type="molecule type" value="Genomic_DNA"/>
</dbReference>
<evidence type="ECO:0000313" key="2">
    <source>
        <dbReference type="Proteomes" id="UP001549920"/>
    </source>
</evidence>
<keyword evidence="2" id="KW-1185">Reference proteome</keyword>
<dbReference type="Proteomes" id="UP001549920">
    <property type="component" value="Unassembled WGS sequence"/>
</dbReference>
<reference evidence="1 2" key="1">
    <citation type="submission" date="2024-06" db="EMBL/GenBank/DDBJ databases">
        <title>A chromosome-level genome assembly of beet webworm, Loxostege sticticalis.</title>
        <authorList>
            <person name="Zhang Y."/>
        </authorList>
    </citation>
    <scope>NUCLEOTIDE SEQUENCE [LARGE SCALE GENOMIC DNA]</scope>
    <source>
        <strain evidence="1">AQ026</strain>
        <tissue evidence="1">Whole body</tissue>
    </source>
</reference>
<evidence type="ECO:0000313" key="1">
    <source>
        <dbReference type="EMBL" id="KAL0869171.1"/>
    </source>
</evidence>